<protein>
    <submittedName>
        <fullName evidence="2">Uncharacterized protein</fullName>
    </submittedName>
</protein>
<dbReference type="Proteomes" id="UP001488838">
    <property type="component" value="Unassembled WGS sequence"/>
</dbReference>
<gene>
    <name evidence="2" type="ORF">U0070_007120</name>
</gene>
<feature type="compositionally biased region" description="Polar residues" evidence="1">
    <location>
        <begin position="14"/>
        <end position="28"/>
    </location>
</feature>
<proteinExistence type="predicted"/>
<dbReference type="AlphaFoldDB" id="A0AAW0HM11"/>
<name>A0AAW0HM11_MYOGA</name>
<dbReference type="EMBL" id="JBBHLL010000420">
    <property type="protein sequence ID" value="KAK7803411.1"/>
    <property type="molecule type" value="Genomic_DNA"/>
</dbReference>
<organism evidence="2 3">
    <name type="scientific">Myodes glareolus</name>
    <name type="common">Bank vole</name>
    <name type="synonym">Clethrionomys glareolus</name>
    <dbReference type="NCBI Taxonomy" id="447135"/>
    <lineage>
        <taxon>Eukaryota</taxon>
        <taxon>Metazoa</taxon>
        <taxon>Chordata</taxon>
        <taxon>Craniata</taxon>
        <taxon>Vertebrata</taxon>
        <taxon>Euteleostomi</taxon>
        <taxon>Mammalia</taxon>
        <taxon>Eutheria</taxon>
        <taxon>Euarchontoglires</taxon>
        <taxon>Glires</taxon>
        <taxon>Rodentia</taxon>
        <taxon>Myomorpha</taxon>
        <taxon>Muroidea</taxon>
        <taxon>Cricetidae</taxon>
        <taxon>Arvicolinae</taxon>
        <taxon>Myodes</taxon>
    </lineage>
</organism>
<comment type="caution">
    <text evidence="2">The sequence shown here is derived from an EMBL/GenBank/DDBJ whole genome shotgun (WGS) entry which is preliminary data.</text>
</comment>
<keyword evidence="3" id="KW-1185">Reference proteome</keyword>
<reference evidence="2 3" key="1">
    <citation type="journal article" date="2023" name="bioRxiv">
        <title>Conserved and derived expression patterns and positive selection on dental genes reveal complex evolutionary context of ever-growing rodent molars.</title>
        <authorList>
            <person name="Calamari Z.T."/>
            <person name="Song A."/>
            <person name="Cohen E."/>
            <person name="Akter M."/>
            <person name="Roy R.D."/>
            <person name="Hallikas O."/>
            <person name="Christensen M.M."/>
            <person name="Li P."/>
            <person name="Marangoni P."/>
            <person name="Jernvall J."/>
            <person name="Klein O.D."/>
        </authorList>
    </citation>
    <scope>NUCLEOTIDE SEQUENCE [LARGE SCALE GENOMIC DNA]</scope>
    <source>
        <strain evidence="2">V071</strain>
    </source>
</reference>
<evidence type="ECO:0000256" key="1">
    <source>
        <dbReference type="SAM" id="MobiDB-lite"/>
    </source>
</evidence>
<sequence length="214" mass="23860">SYIALEKPPDKKASSSCDQRTSYTEPTQRLVSATEVVTWAPPSISTEQVPREGPPQLRRAPRHSHFSLDDMWIEKTQRRKLEKQMQLRKQMGTGIMHVDQAQACAKVCVWRANDNLQESVLFDLATDYNMTIAVEEQQLPRTGPDKNLATVDTSPPHRLCPIESPATLPPASLRGTLCSQPETAFHTQQSNGTTTFILEVELKALCTEGSMEGV</sequence>
<feature type="region of interest" description="Disordered" evidence="1">
    <location>
        <begin position="1"/>
        <end position="28"/>
    </location>
</feature>
<feature type="region of interest" description="Disordered" evidence="1">
    <location>
        <begin position="42"/>
        <end position="61"/>
    </location>
</feature>
<evidence type="ECO:0000313" key="3">
    <source>
        <dbReference type="Proteomes" id="UP001488838"/>
    </source>
</evidence>
<accession>A0AAW0HM11</accession>
<feature type="non-terminal residue" evidence="2">
    <location>
        <position position="1"/>
    </location>
</feature>
<evidence type="ECO:0000313" key="2">
    <source>
        <dbReference type="EMBL" id="KAK7803411.1"/>
    </source>
</evidence>